<dbReference type="RefSeq" id="WP_187813134.1">
    <property type="nucleotide sequence ID" value="NZ_JACTVJ010000005.1"/>
</dbReference>
<organism evidence="2 3">
    <name type="scientific">Streptomyces polyasparticus</name>
    <dbReference type="NCBI Taxonomy" id="2767826"/>
    <lineage>
        <taxon>Bacteria</taxon>
        <taxon>Bacillati</taxon>
        <taxon>Actinomycetota</taxon>
        <taxon>Actinomycetes</taxon>
        <taxon>Kitasatosporales</taxon>
        <taxon>Streptomycetaceae</taxon>
        <taxon>Streptomyces</taxon>
    </lineage>
</organism>
<proteinExistence type="predicted"/>
<dbReference type="InterPro" id="IPR003779">
    <property type="entry name" value="CMD-like"/>
</dbReference>
<keyword evidence="3" id="KW-1185">Reference proteome</keyword>
<evidence type="ECO:0000313" key="2">
    <source>
        <dbReference type="EMBL" id="MBC9712629.1"/>
    </source>
</evidence>
<evidence type="ECO:0000259" key="1">
    <source>
        <dbReference type="Pfam" id="PF02627"/>
    </source>
</evidence>
<accession>A0ABR7SCM1</accession>
<dbReference type="InterPro" id="IPR004675">
    <property type="entry name" value="AhpD_core"/>
</dbReference>
<dbReference type="NCBIfam" id="TIGR00778">
    <property type="entry name" value="ahpD_dom"/>
    <property type="match status" value="1"/>
</dbReference>
<dbReference type="InterPro" id="IPR029032">
    <property type="entry name" value="AhpD-like"/>
</dbReference>
<dbReference type="Gene3D" id="1.20.1290.10">
    <property type="entry name" value="AhpD-like"/>
    <property type="match status" value="1"/>
</dbReference>
<gene>
    <name evidence="2" type="ORF">H9Y04_08585</name>
</gene>
<dbReference type="Pfam" id="PF02627">
    <property type="entry name" value="CMD"/>
    <property type="match status" value="1"/>
</dbReference>
<sequence length="330" mass="35264">MPGPFRYTQPVPPKSATGRTAEVYAQIGADFGMDKLATFQVLSPSYELLSATWSLMRESLLAGEASRVGKEVAALGASQANRCQFCVDAHTMLLHATGEHRLAERLAGGQAPEDETHARILAWSKESRAPGGASAPPVPRDEWPEYVGTVLAFHFINRIVSALLTPSVLPGGAQRYRAVRSLAGRSLSKAVRQAPVPGLSLPLLDEAGTGPAWAAGTAIGSAYAALEHAATMGGGLLDEEDREFVEEAVADWKGEHPDEDWPGLPSREERPGARLALLAALAPYRITDEDIAAWRTPQHADHCLVHLVAYGAFLAVDRVAFGFASALESR</sequence>
<name>A0ABR7SCM1_9ACTN</name>
<dbReference type="Proteomes" id="UP000642284">
    <property type="component" value="Unassembled WGS sequence"/>
</dbReference>
<dbReference type="EMBL" id="JACTVJ010000005">
    <property type="protein sequence ID" value="MBC9712629.1"/>
    <property type="molecule type" value="Genomic_DNA"/>
</dbReference>
<dbReference type="SUPFAM" id="SSF69118">
    <property type="entry name" value="AhpD-like"/>
    <property type="match status" value="1"/>
</dbReference>
<reference evidence="2 3" key="1">
    <citation type="submission" date="2020-08" db="EMBL/GenBank/DDBJ databases">
        <title>Genemic of Streptomyces polyaspartic.</title>
        <authorList>
            <person name="Liu W."/>
        </authorList>
    </citation>
    <scope>NUCLEOTIDE SEQUENCE [LARGE SCALE GENOMIC DNA]</scope>
    <source>
        <strain evidence="2 3">TRM66268-LWL</strain>
    </source>
</reference>
<evidence type="ECO:0000313" key="3">
    <source>
        <dbReference type="Proteomes" id="UP000642284"/>
    </source>
</evidence>
<protein>
    <submittedName>
        <fullName evidence="2">Carboxymuconolactone decarboxylase family protein</fullName>
    </submittedName>
</protein>
<feature type="domain" description="Carboxymuconolactone decarboxylase-like" evidence="1">
    <location>
        <begin position="51"/>
        <end position="99"/>
    </location>
</feature>
<comment type="caution">
    <text evidence="2">The sequence shown here is derived from an EMBL/GenBank/DDBJ whole genome shotgun (WGS) entry which is preliminary data.</text>
</comment>